<sequence>MHLPHGVVITPVRTKGHTVMRTPHALLATTAALAAAVVASPAPAAGATAAPAAGAYYVQSVTTGLNAAAAGGAVEQRNPKGDEDHQQWNLRAAGSSYVLENADTAGSCLGRSGDQARTVDCSAADALWDVTAAGADQYTLEVPGSDRRLTVSAKPAGANYPAQLAIGSSPDLAAWYLTPVTPPTSPMPPADRRTLDQVTFLTAHNAYANGVDGGFAPPFINLAPNQSRGIDRQLADGVRGFMLDIHQTPDGAILCHDSCTLVSRPVALWVDIQRMVNFLKAHPDQFVTVFLEDYVDPGVLRSELARVSGLSDVLYRPDLTGVRQNGWPKLADLTAAGHRLLIFTDHSRSADEAAGLTRDSFGVMYQREWTVENYWSMGSGLGSSDWSCYSRWYGADTDIPLTRTEPGFRPLFVMNHFRDVTISGTARTDNTKLADRARRFCEPAARKKPNFLAVDRYDLGDPASAVDALNTYTYP</sequence>
<feature type="chain" id="PRO_5037816119" description="Ricin B lectin domain-containing protein" evidence="1">
    <location>
        <begin position="45"/>
        <end position="475"/>
    </location>
</feature>
<reference evidence="3" key="2">
    <citation type="submission" date="2020-09" db="EMBL/GenBank/DDBJ databases">
        <authorList>
            <person name="Sun Q."/>
            <person name="Ohkuma M."/>
        </authorList>
    </citation>
    <scope>NUCLEOTIDE SEQUENCE</scope>
    <source>
        <strain evidence="3">JCM 4654</strain>
    </source>
</reference>
<dbReference type="Proteomes" id="UP000608955">
    <property type="component" value="Unassembled WGS sequence"/>
</dbReference>
<dbReference type="Pfam" id="PF14200">
    <property type="entry name" value="RicinB_lectin_2"/>
    <property type="match status" value="1"/>
</dbReference>
<reference evidence="3" key="1">
    <citation type="journal article" date="2014" name="Int. J. Syst. Evol. Microbiol.">
        <title>Complete genome sequence of Corynebacterium casei LMG S-19264T (=DSM 44701T), isolated from a smear-ripened cheese.</title>
        <authorList>
            <consortium name="US DOE Joint Genome Institute (JGI-PGF)"/>
            <person name="Walter F."/>
            <person name="Albersmeier A."/>
            <person name="Kalinowski J."/>
            <person name="Ruckert C."/>
        </authorList>
    </citation>
    <scope>NUCLEOTIDE SEQUENCE</scope>
    <source>
        <strain evidence="3">JCM 4654</strain>
    </source>
</reference>
<dbReference type="InterPro" id="IPR017946">
    <property type="entry name" value="PLC-like_Pdiesterase_TIM-brl"/>
</dbReference>
<dbReference type="Pfam" id="PF26178">
    <property type="entry name" value="PI-PLC_cat"/>
    <property type="match status" value="1"/>
</dbReference>
<keyword evidence="1" id="KW-0732">Signal</keyword>
<organism evidence="3 4">
    <name type="scientific">Streptomyces naganishii JCM 4654</name>
    <dbReference type="NCBI Taxonomy" id="1306179"/>
    <lineage>
        <taxon>Bacteria</taxon>
        <taxon>Bacillati</taxon>
        <taxon>Actinomycetota</taxon>
        <taxon>Actinomycetes</taxon>
        <taxon>Kitasatosporales</taxon>
        <taxon>Streptomycetaceae</taxon>
        <taxon>Streptomyces</taxon>
    </lineage>
</organism>
<feature type="domain" description="Ricin B lectin" evidence="2">
    <location>
        <begin position="84"/>
        <end position="153"/>
    </location>
</feature>
<evidence type="ECO:0000313" key="3">
    <source>
        <dbReference type="EMBL" id="GHD85979.1"/>
    </source>
</evidence>
<feature type="signal peptide" evidence="1">
    <location>
        <begin position="1"/>
        <end position="44"/>
    </location>
</feature>
<proteinExistence type="predicted"/>
<keyword evidence="4" id="KW-1185">Reference proteome</keyword>
<dbReference type="SUPFAM" id="SSF50370">
    <property type="entry name" value="Ricin B-like lectins"/>
    <property type="match status" value="1"/>
</dbReference>
<dbReference type="CDD" id="cd00161">
    <property type="entry name" value="beta-trefoil_Ricin-like"/>
    <property type="match status" value="1"/>
</dbReference>
<dbReference type="PANTHER" id="PTHR13593">
    <property type="match status" value="1"/>
</dbReference>
<dbReference type="Gene3D" id="3.20.20.190">
    <property type="entry name" value="Phosphatidylinositol (PI) phosphodiesterase"/>
    <property type="match status" value="1"/>
</dbReference>
<evidence type="ECO:0000256" key="1">
    <source>
        <dbReference type="SAM" id="SignalP"/>
    </source>
</evidence>
<dbReference type="SUPFAM" id="SSF51695">
    <property type="entry name" value="PLC-like phosphodiesterases"/>
    <property type="match status" value="1"/>
</dbReference>
<dbReference type="PANTHER" id="PTHR13593:SF140">
    <property type="entry name" value="PLC-LIKE PHOSPHODIESTERASE"/>
    <property type="match status" value="1"/>
</dbReference>
<dbReference type="AlphaFoldDB" id="A0A919CTM6"/>
<dbReference type="Gene3D" id="2.80.10.50">
    <property type="match status" value="1"/>
</dbReference>
<evidence type="ECO:0000313" key="4">
    <source>
        <dbReference type="Proteomes" id="UP000608955"/>
    </source>
</evidence>
<protein>
    <recommendedName>
        <fullName evidence="2">Ricin B lectin domain-containing protein</fullName>
    </recommendedName>
</protein>
<dbReference type="GO" id="GO:0006629">
    <property type="term" value="P:lipid metabolic process"/>
    <property type="evidence" value="ECO:0007669"/>
    <property type="project" value="InterPro"/>
</dbReference>
<comment type="caution">
    <text evidence="3">The sequence shown here is derived from an EMBL/GenBank/DDBJ whole genome shotgun (WGS) entry which is preliminary data.</text>
</comment>
<name>A0A919CTM6_9ACTN</name>
<dbReference type="GO" id="GO:0008081">
    <property type="term" value="F:phosphoric diester hydrolase activity"/>
    <property type="evidence" value="ECO:0007669"/>
    <property type="project" value="InterPro"/>
</dbReference>
<dbReference type="InterPro" id="IPR051057">
    <property type="entry name" value="PI-PLC_domain"/>
</dbReference>
<dbReference type="CDD" id="cd08588">
    <property type="entry name" value="PI-PLCc_At5g67130_like"/>
    <property type="match status" value="1"/>
</dbReference>
<evidence type="ECO:0000259" key="2">
    <source>
        <dbReference type="Pfam" id="PF14200"/>
    </source>
</evidence>
<dbReference type="InterPro" id="IPR035992">
    <property type="entry name" value="Ricin_B-like_lectins"/>
</dbReference>
<accession>A0A919CTM6</accession>
<gene>
    <name evidence="3" type="ORF">GCM10010508_11680</name>
</gene>
<dbReference type="EMBL" id="BMVF01000003">
    <property type="protein sequence ID" value="GHD85979.1"/>
    <property type="molecule type" value="Genomic_DNA"/>
</dbReference>
<dbReference type="InterPro" id="IPR000772">
    <property type="entry name" value="Ricin_B_lectin"/>
</dbReference>